<gene>
    <name evidence="6" type="ORF">MNKW57_22200</name>
</gene>
<dbReference type="NCBIfam" id="TIGR01701">
    <property type="entry name" value="Fdhalpha-like"/>
    <property type="match status" value="1"/>
</dbReference>
<dbReference type="Gene3D" id="3.40.228.10">
    <property type="entry name" value="Dimethylsulfoxide Reductase, domain 2"/>
    <property type="match status" value="1"/>
</dbReference>
<dbReference type="RefSeq" id="WP_285764513.1">
    <property type="nucleotide sequence ID" value="NZ_BSYJ01000004.1"/>
</dbReference>
<comment type="caution">
    <text evidence="6">The sequence shown here is derived from an EMBL/GenBank/DDBJ whole genome shotgun (WGS) entry which is preliminary data.</text>
</comment>
<name>A0ABQ6M0M8_9GAMM</name>
<dbReference type="InterPro" id="IPR010046">
    <property type="entry name" value="Mopterin_OxRdtse_a_bac"/>
</dbReference>
<dbReference type="InterPro" id="IPR037951">
    <property type="entry name" value="MopB_CT_YdeP"/>
</dbReference>
<dbReference type="EMBL" id="BSYJ01000004">
    <property type="protein sequence ID" value="GMG87899.1"/>
    <property type="molecule type" value="Genomic_DNA"/>
</dbReference>
<keyword evidence="7" id="KW-1185">Reference proteome</keyword>
<evidence type="ECO:0000259" key="5">
    <source>
        <dbReference type="Pfam" id="PF01568"/>
    </source>
</evidence>
<dbReference type="Pfam" id="PF00384">
    <property type="entry name" value="Molybdopterin"/>
    <property type="match status" value="1"/>
</dbReference>
<dbReference type="SUPFAM" id="SSF53706">
    <property type="entry name" value="Formate dehydrogenase/DMSO reductase, domains 1-3"/>
    <property type="match status" value="1"/>
</dbReference>
<dbReference type="Gene3D" id="2.40.40.20">
    <property type="match status" value="1"/>
</dbReference>
<dbReference type="Gene3D" id="3.40.50.740">
    <property type="match status" value="1"/>
</dbReference>
<dbReference type="Proteomes" id="UP001224392">
    <property type="component" value="Unassembled WGS sequence"/>
</dbReference>
<reference evidence="6 7" key="1">
    <citation type="submission" date="2023-04" db="EMBL/GenBank/DDBJ databases">
        <title>Marinobulbifer ophiurae gen. nov., sp. Nov., isolate from tissue of brittle star Ophioplocus japonicus.</title>
        <authorList>
            <person name="Kawano K."/>
            <person name="Sawayama S."/>
            <person name="Nakagawa S."/>
        </authorList>
    </citation>
    <scope>NUCLEOTIDE SEQUENCE [LARGE SCALE GENOMIC DNA]</scope>
    <source>
        <strain evidence="6 7">NKW57</strain>
    </source>
</reference>
<feature type="domain" description="Molybdopterin dinucleotide-binding" evidence="5">
    <location>
        <begin position="620"/>
        <end position="721"/>
    </location>
</feature>
<organism evidence="6 7">
    <name type="scientific">Biformimicrobium ophioploci</name>
    <dbReference type="NCBI Taxonomy" id="3036711"/>
    <lineage>
        <taxon>Bacteria</taxon>
        <taxon>Pseudomonadati</taxon>
        <taxon>Pseudomonadota</taxon>
        <taxon>Gammaproteobacteria</taxon>
        <taxon>Cellvibrionales</taxon>
        <taxon>Microbulbiferaceae</taxon>
        <taxon>Biformimicrobium</taxon>
    </lineage>
</organism>
<dbReference type="InterPro" id="IPR006656">
    <property type="entry name" value="Mopterin_OxRdtase"/>
</dbReference>
<dbReference type="CDD" id="cd02787">
    <property type="entry name" value="MopB_CT_ydeP"/>
    <property type="match status" value="1"/>
</dbReference>
<dbReference type="Pfam" id="PF01568">
    <property type="entry name" value="Molydop_binding"/>
    <property type="match status" value="1"/>
</dbReference>
<proteinExistence type="predicted"/>
<dbReference type="InterPro" id="IPR006657">
    <property type="entry name" value="MoPterin_dinucl-bd_dom"/>
</dbReference>
<protein>
    <submittedName>
        <fullName evidence="6">FdhF/YdeP family oxidoreductase</fullName>
    </submittedName>
</protein>
<dbReference type="InterPro" id="IPR009010">
    <property type="entry name" value="Asp_de-COase-like_dom_sf"/>
</dbReference>
<dbReference type="InterPro" id="IPR050123">
    <property type="entry name" value="Prok_molybdopt-oxidoreductase"/>
</dbReference>
<dbReference type="PIRSF" id="PIRSF000144">
    <property type="entry name" value="CbbBc"/>
    <property type="match status" value="1"/>
</dbReference>
<dbReference type="PANTHER" id="PTHR43105:SF4">
    <property type="entry name" value="PROTEIN YDEP"/>
    <property type="match status" value="1"/>
</dbReference>
<accession>A0ABQ6M0M8</accession>
<evidence type="ECO:0000256" key="1">
    <source>
        <dbReference type="ARBA" id="ARBA00022723"/>
    </source>
</evidence>
<dbReference type="SUPFAM" id="SSF50692">
    <property type="entry name" value="ADC-like"/>
    <property type="match status" value="1"/>
</dbReference>
<keyword evidence="2" id="KW-0408">Iron</keyword>
<keyword evidence="1" id="KW-0479">Metal-binding</keyword>
<feature type="domain" description="Molybdopterin oxidoreductase" evidence="4">
    <location>
        <begin position="107"/>
        <end position="463"/>
    </location>
</feature>
<keyword evidence="3" id="KW-0411">Iron-sulfur</keyword>
<evidence type="ECO:0000259" key="4">
    <source>
        <dbReference type="Pfam" id="PF00384"/>
    </source>
</evidence>
<evidence type="ECO:0000256" key="3">
    <source>
        <dbReference type="ARBA" id="ARBA00023014"/>
    </source>
</evidence>
<evidence type="ECO:0000313" key="6">
    <source>
        <dbReference type="EMBL" id="GMG87899.1"/>
    </source>
</evidence>
<evidence type="ECO:0000313" key="7">
    <source>
        <dbReference type="Proteomes" id="UP001224392"/>
    </source>
</evidence>
<evidence type="ECO:0000256" key="2">
    <source>
        <dbReference type="ARBA" id="ARBA00023004"/>
    </source>
</evidence>
<dbReference type="PANTHER" id="PTHR43105">
    <property type="entry name" value="RESPIRATORY NITRATE REDUCTASE"/>
    <property type="match status" value="1"/>
</dbReference>
<sequence length="728" mass="78932">MASKTPKALKGGGLEKVMYTLKTARRIGVKASAKALTAHNACKACGLGMGGQKGGMTNELGEYPSVCNKSVQAQSTDTQAPIPHEIFEHPLSELQELDGHNVEHLGRLDTPLYKAAGDDRLQPMDWDAALALAAERFIACAPKRFFAYASGRSSNEAGFVLQLLARAKGTNNVNNCSYFCHQATGVALHNAIGTGTATVQLADLDQCDLVILVGANPASNHPRLIHKLRGVRERGGQVLVINPVREPGLVRFASPKSLRSLIAGGDEIASDYLQPKAGSDLWLFIGLAKAIVAAGAEDRRFMQNHTEGADAYLEFIEQTGWDTIGQATGLSRESIEAAAEIYAQSTHTIFAWGMGLTHHRHGVDTLEALANLSLMRGMVGKPGAGLLPLRGHSNVQGMGTIGVKPVLARDVIERFEKQLGLSLPEDTGMDTMACLNAAHAGDIDMALVMGGNLLEAAPATDWAKTALDMVGFKLYLTTTLNRGHLHGADHSEQLILPVRARDEETQPTTQESMFSYVRLSDGGIDRLTNVRSEVDILATLGEQLPLQGSFSFTPFRQHRELRAAIADTIEGLGALKSIDDSKQEFHIPGRALHKAEFATPTGLARFQVPAVPSHSETGEFTLMTLRSEGQFNTIIYEQEDSYRGMQHRQVILMNREDMHERNLSDGRKVDVRSQQGSVKDFEVFGFDLPRGCLAGYYPETNPLVGTQVDPRSKTPGYKSVAVTIEIHS</sequence>